<proteinExistence type="predicted"/>
<evidence type="ECO:0000313" key="2">
    <source>
        <dbReference type="Proteomes" id="UP000494163"/>
    </source>
</evidence>
<gene>
    <name evidence="1" type="ORF">Dbus_chr2Rg516</name>
</gene>
<dbReference type="CDD" id="cd20259">
    <property type="entry name" value="pgc"/>
    <property type="match status" value="1"/>
</dbReference>
<evidence type="ECO:0000313" key="1">
    <source>
        <dbReference type="EMBL" id="ALC40937.1"/>
    </source>
</evidence>
<reference evidence="1 2" key="1">
    <citation type="submission" date="2015-08" db="EMBL/GenBank/DDBJ databases">
        <title>Ancestral chromatin configuration constrains chromatin evolution on differentiating sex chromosomes in Drosophila.</title>
        <authorList>
            <person name="Zhou Q."/>
            <person name="Bachtrog D."/>
        </authorList>
    </citation>
    <scope>NUCLEOTIDE SEQUENCE [LARGE SCALE GENOMIC DNA]</scope>
    <source>
        <tissue evidence="1">Whole larvae</tissue>
    </source>
</reference>
<name>A0A0M4ETQ8_DROBS</name>
<sequence length="68" mass="8301">MCDYEHEYSFSFEDSALDNELGHWDCGFESMWQQIGEELRREQENNDFFQSFEQKLTLQTHSVDSWRL</sequence>
<dbReference type="AlphaFoldDB" id="A0A0M4ETQ8"/>
<organism evidence="1 2">
    <name type="scientific">Drosophila busckii</name>
    <name type="common">Fruit fly</name>
    <dbReference type="NCBI Taxonomy" id="30019"/>
    <lineage>
        <taxon>Eukaryota</taxon>
        <taxon>Metazoa</taxon>
        <taxon>Ecdysozoa</taxon>
        <taxon>Arthropoda</taxon>
        <taxon>Hexapoda</taxon>
        <taxon>Insecta</taxon>
        <taxon>Pterygota</taxon>
        <taxon>Neoptera</taxon>
        <taxon>Endopterygota</taxon>
        <taxon>Diptera</taxon>
        <taxon>Brachycera</taxon>
        <taxon>Muscomorpha</taxon>
        <taxon>Ephydroidea</taxon>
        <taxon>Drosophilidae</taxon>
        <taxon>Drosophila</taxon>
    </lineage>
</organism>
<accession>A0A0M4ETQ8</accession>
<keyword evidence="2" id="KW-1185">Reference proteome</keyword>
<dbReference type="Proteomes" id="UP000494163">
    <property type="component" value="Chromosome 2R"/>
</dbReference>
<protein>
    <submittedName>
        <fullName evidence="1">Pgc</fullName>
    </submittedName>
</protein>
<dbReference type="EMBL" id="CP012524">
    <property type="protein sequence ID" value="ALC40937.1"/>
    <property type="molecule type" value="Genomic_DNA"/>
</dbReference>
<dbReference type="OrthoDB" id="7825943at2759"/>